<dbReference type="FunFam" id="3.10.310.10:FF:000001">
    <property type="entry name" value="Diaminopimelate epimerase"/>
    <property type="match status" value="1"/>
</dbReference>
<dbReference type="NCBIfam" id="TIGR00652">
    <property type="entry name" value="DapF"/>
    <property type="match status" value="1"/>
</dbReference>
<dbReference type="GO" id="GO:0009089">
    <property type="term" value="P:lysine biosynthetic process via diaminopimelate"/>
    <property type="evidence" value="ECO:0007669"/>
    <property type="project" value="UniProtKB-UniRule"/>
</dbReference>
<name>W7UJC2_RUMFL</name>
<dbReference type="EC" id="5.1.1.7" evidence="3 9"/>
<evidence type="ECO:0000256" key="9">
    <source>
        <dbReference type="HAMAP-Rule" id="MF_00197"/>
    </source>
</evidence>
<feature type="active site" description="Proton donor" evidence="9">
    <location>
        <position position="71"/>
    </location>
</feature>
<comment type="function">
    <text evidence="9">Catalyzes the stereoinversion of LL-2,6-diaminopimelate (L,L-DAP) to meso-diaminopimelate (meso-DAP), a precursor of L-lysine and an essential component of the bacterial peptidoglycan.</text>
</comment>
<feature type="binding site" evidence="9">
    <location>
        <position position="11"/>
    </location>
    <ligand>
        <name>substrate</name>
    </ligand>
</feature>
<dbReference type="Proteomes" id="UP000019365">
    <property type="component" value="Unassembled WGS sequence"/>
</dbReference>
<dbReference type="eggNOG" id="COG0253">
    <property type="taxonomic scope" value="Bacteria"/>
</dbReference>
<gene>
    <name evidence="9" type="primary">dapF</name>
    <name evidence="11" type="ORF">RF007C_09485</name>
</gene>
<dbReference type="OrthoDB" id="9805408at2"/>
<evidence type="ECO:0000256" key="3">
    <source>
        <dbReference type="ARBA" id="ARBA00013080"/>
    </source>
</evidence>
<organism evidence="11 12">
    <name type="scientific">Ruminococcus flavefaciens 007c</name>
    <dbReference type="NCBI Taxonomy" id="1341157"/>
    <lineage>
        <taxon>Bacteria</taxon>
        <taxon>Bacillati</taxon>
        <taxon>Bacillota</taxon>
        <taxon>Clostridia</taxon>
        <taxon>Eubacteriales</taxon>
        <taxon>Oscillospiraceae</taxon>
        <taxon>Ruminococcus</taxon>
    </lineage>
</organism>
<protein>
    <recommendedName>
        <fullName evidence="3 9">Diaminopimelate epimerase</fullName>
        <shortName evidence="9">DAP epimerase</shortName>
        <ecNumber evidence="3 9">5.1.1.7</ecNumber>
    </recommendedName>
    <alternativeName>
        <fullName evidence="9">PLP-independent amino acid racemase</fullName>
    </alternativeName>
</protein>
<evidence type="ECO:0000256" key="5">
    <source>
        <dbReference type="ARBA" id="ARBA00022605"/>
    </source>
</evidence>
<reference evidence="11 12" key="1">
    <citation type="journal article" date="2014" name="PLoS ONE">
        <title>Rumen cellulosomics: divergent fiber-degrading strategies revealed by comparative genome-wide analysis of six ruminococcal strains.</title>
        <authorList>
            <person name="Dassa B."/>
            <person name="Borovok I."/>
            <person name="Ruimy-Israeli V."/>
            <person name="Lamed R."/>
            <person name="Flint H.J."/>
            <person name="Duncan S.H."/>
            <person name="Henrissat B."/>
            <person name="Coutinho P."/>
            <person name="Morrison M."/>
            <person name="Mosoni P."/>
            <person name="Yeoman C.J."/>
            <person name="White B.A."/>
            <person name="Bayer E.A."/>
        </authorList>
    </citation>
    <scope>NUCLEOTIDE SEQUENCE [LARGE SCALE GENOMIC DNA]</scope>
    <source>
        <strain evidence="11 12">007c</strain>
    </source>
</reference>
<comment type="subcellular location">
    <subcellularLocation>
        <location evidence="9">Cytoplasm</location>
    </subcellularLocation>
</comment>
<feature type="binding site" evidence="9">
    <location>
        <position position="161"/>
    </location>
    <ligand>
        <name>substrate</name>
    </ligand>
</feature>
<sequence length="281" mass="30832">MKFTKMQGCGNDYVYINCFDETVSAPAELARKISDRHFGIGSDGLVLITPSQNADCCMRMFNPDGSESEMCGNAIRCVAKYVYDRNIIHKKQIAIETLAGIKFITVNTDENDTARTLTVDMGAPITEATEIPVIANASPVKDLSLSAHGRDFTFTCVSMGNPHAVTFINDDVSLFDVERFGSVFEKDNHFPHKANIEFVNVLSPTHLKMRVWERGTGETLACGTGTCATVAAACLNGISPHEAVKVDLLGGQLIIEWNMEDGHIYMTGPAEFTFDGEYYYG</sequence>
<comment type="caution">
    <text evidence="11">The sequence shown here is derived from an EMBL/GenBank/DDBJ whole genome shotgun (WGS) entry which is preliminary data.</text>
</comment>
<dbReference type="Pfam" id="PF01678">
    <property type="entry name" value="DAP_epimerase"/>
    <property type="match status" value="2"/>
</dbReference>
<feature type="active site" evidence="10">
    <location>
        <position position="71"/>
    </location>
</feature>
<evidence type="ECO:0000256" key="10">
    <source>
        <dbReference type="PROSITE-ProRule" id="PRU10125"/>
    </source>
</evidence>
<evidence type="ECO:0000313" key="12">
    <source>
        <dbReference type="Proteomes" id="UP000019365"/>
    </source>
</evidence>
<evidence type="ECO:0000256" key="2">
    <source>
        <dbReference type="ARBA" id="ARBA00010219"/>
    </source>
</evidence>
<comment type="similarity">
    <text evidence="2 9">Belongs to the diaminopimelate epimerase family.</text>
</comment>
<comment type="subunit">
    <text evidence="9">Homodimer.</text>
</comment>
<feature type="site" description="Could be important to modulate the pK values of the two catalytic cysteine residues" evidence="9">
    <location>
        <position position="163"/>
    </location>
</feature>
<dbReference type="GO" id="GO:0005829">
    <property type="term" value="C:cytosol"/>
    <property type="evidence" value="ECO:0007669"/>
    <property type="project" value="TreeGrafter"/>
</dbReference>
<dbReference type="EMBL" id="ATAX01000023">
    <property type="protein sequence ID" value="EWM53933.1"/>
    <property type="molecule type" value="Genomic_DNA"/>
</dbReference>
<evidence type="ECO:0000256" key="6">
    <source>
        <dbReference type="ARBA" id="ARBA00023154"/>
    </source>
</evidence>
<evidence type="ECO:0000256" key="4">
    <source>
        <dbReference type="ARBA" id="ARBA00022490"/>
    </source>
</evidence>
<keyword evidence="5 9" id="KW-0028">Amino-acid biosynthesis</keyword>
<feature type="binding site" evidence="9">
    <location>
        <begin position="72"/>
        <end position="73"/>
    </location>
    <ligand>
        <name>substrate</name>
    </ligand>
</feature>
<keyword evidence="6 9" id="KW-0457">Lysine biosynthesis</keyword>
<dbReference type="SUPFAM" id="SSF54506">
    <property type="entry name" value="Diaminopimelate epimerase-like"/>
    <property type="match status" value="1"/>
</dbReference>
<dbReference type="PROSITE" id="PS01326">
    <property type="entry name" value="DAP_EPIMERASE"/>
    <property type="match status" value="1"/>
</dbReference>
<evidence type="ECO:0000256" key="1">
    <source>
        <dbReference type="ARBA" id="ARBA00005196"/>
    </source>
</evidence>
<comment type="pathway">
    <text evidence="1 9">Amino-acid biosynthesis; L-lysine biosynthesis via DAP pathway; DL-2,6-diaminopimelate from LL-2,6-diaminopimelate: step 1/1.</text>
</comment>
<feature type="site" description="Could be important to modulate the pK values of the two catalytic cysteine residues" evidence="9">
    <location>
        <position position="213"/>
    </location>
</feature>
<dbReference type="Gene3D" id="3.10.310.10">
    <property type="entry name" value="Diaminopimelate Epimerase, Chain A, domain 1"/>
    <property type="match status" value="2"/>
</dbReference>
<keyword evidence="4 9" id="KW-0963">Cytoplasm</keyword>
<evidence type="ECO:0000256" key="8">
    <source>
        <dbReference type="ARBA" id="ARBA00051712"/>
    </source>
</evidence>
<accession>W7UJC2</accession>
<feature type="binding site" evidence="9">
    <location>
        <position position="62"/>
    </location>
    <ligand>
        <name>substrate</name>
    </ligand>
</feature>
<evidence type="ECO:0000256" key="7">
    <source>
        <dbReference type="ARBA" id="ARBA00023235"/>
    </source>
</evidence>
<dbReference type="HAMAP" id="MF_00197">
    <property type="entry name" value="DAP_epimerase"/>
    <property type="match status" value="1"/>
</dbReference>
<dbReference type="GO" id="GO:0008837">
    <property type="term" value="F:diaminopimelate epimerase activity"/>
    <property type="evidence" value="ECO:0007669"/>
    <property type="project" value="UniProtKB-UniRule"/>
</dbReference>
<dbReference type="PATRIC" id="fig|1341157.4.peg.1582"/>
<comment type="catalytic activity">
    <reaction evidence="8 9">
        <text>(2S,6S)-2,6-diaminopimelate = meso-2,6-diaminopimelate</text>
        <dbReference type="Rhea" id="RHEA:15393"/>
        <dbReference type="ChEBI" id="CHEBI:57609"/>
        <dbReference type="ChEBI" id="CHEBI:57791"/>
        <dbReference type="EC" id="5.1.1.7"/>
    </reaction>
</comment>
<dbReference type="InterPro" id="IPR018510">
    <property type="entry name" value="DAP_epimerase_AS"/>
</dbReference>
<dbReference type="UniPathway" id="UPA00034">
    <property type="reaction ID" value="UER00025"/>
</dbReference>
<keyword evidence="12" id="KW-1185">Reference proteome</keyword>
<dbReference type="PANTHER" id="PTHR31689">
    <property type="entry name" value="DIAMINOPIMELATE EPIMERASE, CHLOROPLASTIC"/>
    <property type="match status" value="1"/>
</dbReference>
<comment type="caution">
    <text evidence="9">Lacks conserved residue(s) required for the propagation of feature annotation.</text>
</comment>
<feature type="binding site" evidence="9">
    <location>
        <begin position="223"/>
        <end position="224"/>
    </location>
    <ligand>
        <name>substrate</name>
    </ligand>
</feature>
<dbReference type="RefSeq" id="WP_037298905.1">
    <property type="nucleotide sequence ID" value="NZ_ATAX01000023.1"/>
</dbReference>
<keyword evidence="7 9" id="KW-0413">Isomerase</keyword>
<dbReference type="InterPro" id="IPR001653">
    <property type="entry name" value="DAP_epimerase_DapF"/>
</dbReference>
<feature type="active site" description="Proton acceptor" evidence="9">
    <location>
        <position position="222"/>
    </location>
</feature>
<dbReference type="AlphaFoldDB" id="W7UJC2"/>
<proteinExistence type="inferred from homology"/>
<feature type="binding site" evidence="9">
    <location>
        <begin position="213"/>
        <end position="214"/>
    </location>
    <ligand>
        <name>substrate</name>
    </ligand>
</feature>
<evidence type="ECO:0000313" key="11">
    <source>
        <dbReference type="EMBL" id="EWM53933.1"/>
    </source>
</evidence>
<dbReference type="PANTHER" id="PTHR31689:SF0">
    <property type="entry name" value="DIAMINOPIMELATE EPIMERASE"/>
    <property type="match status" value="1"/>
</dbReference>
<feature type="binding site" evidence="9">
    <location>
        <position position="195"/>
    </location>
    <ligand>
        <name>substrate</name>
    </ligand>
</feature>